<keyword evidence="1" id="KW-1133">Transmembrane helix</keyword>
<accession>A0A0A9FG81</accession>
<sequence>MPNAVLCGSCTAIVANLEELLCVFGIFSTEVVDASPGRTLLVICLTLCCATAQDLYSGSIVNGRTNIPVWSMLGQLGYTGFLVLFVFGCILLILVTKNGCRYGK</sequence>
<keyword evidence="1" id="KW-0812">Transmembrane</keyword>
<organism evidence="2">
    <name type="scientific">Arundo donax</name>
    <name type="common">Giant reed</name>
    <name type="synonym">Donax arundinaceus</name>
    <dbReference type="NCBI Taxonomy" id="35708"/>
    <lineage>
        <taxon>Eukaryota</taxon>
        <taxon>Viridiplantae</taxon>
        <taxon>Streptophyta</taxon>
        <taxon>Embryophyta</taxon>
        <taxon>Tracheophyta</taxon>
        <taxon>Spermatophyta</taxon>
        <taxon>Magnoliopsida</taxon>
        <taxon>Liliopsida</taxon>
        <taxon>Poales</taxon>
        <taxon>Poaceae</taxon>
        <taxon>PACMAD clade</taxon>
        <taxon>Arundinoideae</taxon>
        <taxon>Arundineae</taxon>
        <taxon>Arundo</taxon>
    </lineage>
</organism>
<reference evidence="2" key="2">
    <citation type="journal article" date="2015" name="Data Brief">
        <title>Shoot transcriptome of the giant reed, Arundo donax.</title>
        <authorList>
            <person name="Barrero R.A."/>
            <person name="Guerrero F.D."/>
            <person name="Moolhuijzen P."/>
            <person name="Goolsby J.A."/>
            <person name="Tidwell J."/>
            <person name="Bellgard S.E."/>
            <person name="Bellgard M.I."/>
        </authorList>
    </citation>
    <scope>NUCLEOTIDE SEQUENCE</scope>
    <source>
        <tissue evidence="2">Shoot tissue taken approximately 20 cm above the soil surface</tissue>
    </source>
</reference>
<reference evidence="2" key="1">
    <citation type="submission" date="2014-09" db="EMBL/GenBank/DDBJ databases">
        <authorList>
            <person name="Magalhaes I.L.F."/>
            <person name="Oliveira U."/>
            <person name="Santos F.R."/>
            <person name="Vidigal T.H.D.A."/>
            <person name="Brescovit A.D."/>
            <person name="Santos A.J."/>
        </authorList>
    </citation>
    <scope>NUCLEOTIDE SEQUENCE</scope>
    <source>
        <tissue evidence="2">Shoot tissue taken approximately 20 cm above the soil surface</tissue>
    </source>
</reference>
<name>A0A0A9FG81_ARUDO</name>
<dbReference type="EMBL" id="GBRH01187657">
    <property type="protein sequence ID" value="JAE10239.1"/>
    <property type="molecule type" value="Transcribed_RNA"/>
</dbReference>
<proteinExistence type="predicted"/>
<evidence type="ECO:0000256" key="1">
    <source>
        <dbReference type="SAM" id="Phobius"/>
    </source>
</evidence>
<dbReference type="AlphaFoldDB" id="A0A0A9FG81"/>
<feature type="transmembrane region" description="Helical" evidence="1">
    <location>
        <begin position="76"/>
        <end position="95"/>
    </location>
</feature>
<keyword evidence="1" id="KW-0472">Membrane</keyword>
<protein>
    <submittedName>
        <fullName evidence="2">Uncharacterized protein</fullName>
    </submittedName>
</protein>
<evidence type="ECO:0000313" key="2">
    <source>
        <dbReference type="EMBL" id="JAE10239.1"/>
    </source>
</evidence>